<keyword evidence="2" id="KW-1185">Reference proteome</keyword>
<dbReference type="EMBL" id="FMAR01000006">
    <property type="protein sequence ID" value="SCC34497.1"/>
    <property type="molecule type" value="Genomic_DNA"/>
</dbReference>
<proteinExistence type="predicted"/>
<gene>
    <name evidence="1" type="ORF">GA0116948_10693</name>
</gene>
<reference evidence="1 2" key="1">
    <citation type="submission" date="2016-08" db="EMBL/GenBank/DDBJ databases">
        <authorList>
            <person name="Seilhamer J.J."/>
        </authorList>
    </citation>
    <scope>NUCLEOTIDE SEQUENCE [LARGE SCALE GENOMIC DNA]</scope>
    <source>
        <strain evidence="1 2">A37T2</strain>
    </source>
</reference>
<accession>A0A1C4DT10</accession>
<dbReference type="AlphaFoldDB" id="A0A1C4DT10"/>
<organism evidence="1 2">
    <name type="scientific">Chitinophaga costaii</name>
    <dbReference type="NCBI Taxonomy" id="1335309"/>
    <lineage>
        <taxon>Bacteria</taxon>
        <taxon>Pseudomonadati</taxon>
        <taxon>Bacteroidota</taxon>
        <taxon>Chitinophagia</taxon>
        <taxon>Chitinophagales</taxon>
        <taxon>Chitinophagaceae</taxon>
        <taxon>Chitinophaga</taxon>
    </lineage>
</organism>
<evidence type="ECO:0000313" key="2">
    <source>
        <dbReference type="Proteomes" id="UP000242818"/>
    </source>
</evidence>
<dbReference type="Proteomes" id="UP000242818">
    <property type="component" value="Unassembled WGS sequence"/>
</dbReference>
<name>A0A1C4DT10_9BACT</name>
<evidence type="ECO:0000313" key="1">
    <source>
        <dbReference type="EMBL" id="SCC34497.1"/>
    </source>
</evidence>
<sequence length="53" mass="6077">MKDNQIVMILGMKKVGGEAKRCIFSGYFHTIMLKPQVDDKIILFIIFGYGLVR</sequence>
<dbReference type="RefSeq" id="WP_165798345.1">
    <property type="nucleotide sequence ID" value="NZ_FMAR01000006.1"/>
</dbReference>
<protein>
    <submittedName>
        <fullName evidence="1">Uncharacterized protein</fullName>
    </submittedName>
</protein>